<organism evidence="2 3">
    <name type="scientific">Streptomyces beijiangensis</name>
    <dbReference type="NCBI Taxonomy" id="163361"/>
    <lineage>
        <taxon>Bacteria</taxon>
        <taxon>Bacillati</taxon>
        <taxon>Actinomycetota</taxon>
        <taxon>Actinomycetes</taxon>
        <taxon>Kitasatosporales</taxon>
        <taxon>Streptomycetaceae</taxon>
        <taxon>Streptomyces</taxon>
    </lineage>
</organism>
<dbReference type="SUPFAM" id="SSF56037">
    <property type="entry name" value="PheT/TilS domain"/>
    <property type="match status" value="1"/>
</dbReference>
<keyword evidence="3" id="KW-1185">Reference proteome</keyword>
<dbReference type="Proteomes" id="UP000664167">
    <property type="component" value="Unassembled WGS sequence"/>
</dbReference>
<dbReference type="GO" id="GO:0003723">
    <property type="term" value="F:RNA binding"/>
    <property type="evidence" value="ECO:0007669"/>
    <property type="project" value="InterPro"/>
</dbReference>
<accession>A0A939F8L2</accession>
<evidence type="ECO:0000313" key="3">
    <source>
        <dbReference type="Proteomes" id="UP000664167"/>
    </source>
</evidence>
<dbReference type="InterPro" id="IPR020825">
    <property type="entry name" value="Phe-tRNA_synthase-like_B3/B4"/>
</dbReference>
<name>A0A939F8L2_9ACTN</name>
<gene>
    <name evidence="2" type="ORF">J0695_14195</name>
</gene>
<dbReference type="RefSeq" id="WP_206962381.1">
    <property type="nucleotide sequence ID" value="NZ_BAAAJJ010000007.1"/>
</dbReference>
<reference evidence="2" key="1">
    <citation type="submission" date="2021-03" db="EMBL/GenBank/DDBJ databases">
        <title>Streptomyces poriferae sp. nov., a novel marine sponge-derived Actinobacteria species with anti-MRSA activity.</title>
        <authorList>
            <person name="Sandoval-Powers M."/>
            <person name="Kralova S."/>
            <person name="Nguyen G.-S."/>
            <person name="Fawwal D."/>
            <person name="Degnes K."/>
            <person name="Klinkenberg G."/>
            <person name="Sletta H."/>
            <person name="Wentzel A."/>
            <person name="Liles M.R."/>
        </authorList>
    </citation>
    <scope>NUCLEOTIDE SEQUENCE</scope>
    <source>
        <strain evidence="2">DSM 41794</strain>
    </source>
</reference>
<protein>
    <recommendedName>
        <fullName evidence="1">B3/B4 tRNA-binding domain-containing protein</fullName>
    </recommendedName>
</protein>
<dbReference type="EMBL" id="JAFLRJ010000127">
    <property type="protein sequence ID" value="MBO0512952.1"/>
    <property type="molecule type" value="Genomic_DNA"/>
</dbReference>
<dbReference type="SMART" id="SM00873">
    <property type="entry name" value="B3_4"/>
    <property type="match status" value="1"/>
</dbReference>
<dbReference type="AlphaFoldDB" id="A0A939F8L2"/>
<evidence type="ECO:0000313" key="2">
    <source>
        <dbReference type="EMBL" id="MBO0512952.1"/>
    </source>
</evidence>
<comment type="caution">
    <text evidence="2">The sequence shown here is derived from an EMBL/GenBank/DDBJ whole genome shotgun (WGS) entry which is preliminary data.</text>
</comment>
<dbReference type="PANTHER" id="PTHR39209:SF2">
    <property type="entry name" value="CYTOPLASMIC PROTEIN"/>
    <property type="match status" value="1"/>
</dbReference>
<dbReference type="PANTHER" id="PTHR39209">
    <property type="match status" value="1"/>
</dbReference>
<feature type="domain" description="B3/B4 tRNA-binding" evidence="1">
    <location>
        <begin position="63"/>
        <end position="215"/>
    </location>
</feature>
<sequence length="226" mass="24513">MLKFSISEEVSEKHPGTKVAAILFDDLTVVKKSRQLDDLKRATVADLQLSSPHTSTDEDSPIQAWRRYYRFMGIDPVREMPAPEGLVSRVAENGKFPTINSLVDCCNLVVSRHLLPIGAFDRAAINGDASLRLAHEGERMIPIGGNTPKKVPAGEVVYADAENIFSRYSHDSDLTKVTAATKSAFLVVDATSEQSVSALEEAAKAAVDLVSRVCGGSVSYQIHIAE</sequence>
<evidence type="ECO:0000259" key="1">
    <source>
        <dbReference type="SMART" id="SM00873"/>
    </source>
</evidence>
<dbReference type="Pfam" id="PF03483">
    <property type="entry name" value="B3_4"/>
    <property type="match status" value="1"/>
</dbReference>
<dbReference type="InterPro" id="IPR005146">
    <property type="entry name" value="B3/B4_tRNA-bd"/>
</dbReference>
<dbReference type="GO" id="GO:0004826">
    <property type="term" value="F:phenylalanine-tRNA ligase activity"/>
    <property type="evidence" value="ECO:0007669"/>
    <property type="project" value="InterPro"/>
</dbReference>
<proteinExistence type="predicted"/>
<dbReference type="Gene3D" id="3.50.40.10">
    <property type="entry name" value="Phenylalanyl-trna Synthetase, Chain B, domain 3"/>
    <property type="match status" value="1"/>
</dbReference>